<sequence length="852" mass="95909">MKVVQCVSPKGPLACSRTYFFGATYVPYLGDDNKLPKKTEQIRLLSQVYATVIEAVLAAIACYAKTSSLIKAKEVAEQTLGSGLNSVELMQFKAALCSKMAFHIHAVNNQGRIVPLDSEDSLYFVKTACMAIYDIPDLLGGRGCLGSVVFSESFLTSQILVKEKDGTVMTETSFTILTAAIPRFCSWLVEDTEVKLSEKTQQSVLGDECFLGTFLTRGEGAYLYCSNSQSWPEEGKVHFFSNGLLFSDRHHGNIIISKDHMNSILFYDGDSTSIVAALLIDFKSSLLPHLPVHFHGSSNFLMIVLFPKSKIYQTFYSEVFSPWQQQTNSGLSLKVIQEDGLSVEQKRLHSRAQKLFSVLSHSAGEKQSPLKLLSAKLPELNGFLQHFAVSSISQEPVVRTHLPVLLQQAEINPIHRVENDKVIISIVTGLPGCHASELCAFLVTLHKEYGRWMVYRQVMDSSECFHAAHFQRYLSSALEAQQNRSARQSAYVRKKTRLLVVLQGYTDVIDVVQALQTHPDSNVKSSFTIGAITTCVEPLSCYMEHRFLFPKFLDQCSQGLVSNVVFTSHTVEQRHPLLVQLQSLIRAANPSAAFILAENGIVTRNEDIELILSENSFSSPQMLRSRYLMYPGWYEGKFDAGSVFPLMVQICVWFGRPLEKTRFVAKCKAIQASIKPSPFSGNIYHILGKVKFSDSERMMEVCHNTLANSLSIVPVLEGPTPPPDSRTSPQSSSGQQECYLVFIGCSLKEESVKDWLRQSAKQKPQRKALKTRGMLTQQEIRNIHVKRHLDPLPAGYFYNGTQFVNFFGDKTDFHPLMDQFMNDYVEEANREIEKYNRELEQQEYHDLFEQKP</sequence>
<name>A0AC11ET91_SHEEP</name>
<reference evidence="1" key="1">
    <citation type="submission" date="2020-11" db="EMBL/GenBank/DDBJ databases">
        <authorList>
            <person name="Davenport K.M."/>
            <person name="Bickhart D.M."/>
            <person name="Smith T.P.L."/>
            <person name="Murdoch B.M."/>
            <person name="Rosen B.D."/>
        </authorList>
    </citation>
    <scope>NUCLEOTIDE SEQUENCE [LARGE SCALE GENOMIC DNA]</scope>
    <source>
        <strain evidence="1">OAR_USU_Benz2616</strain>
    </source>
</reference>
<dbReference type="Ensembl" id="ENSOART00020048877.1">
    <property type="protein sequence ID" value="ENSOARP00020062849.1"/>
    <property type="gene ID" value="ENSOARG00020005584.2"/>
</dbReference>
<proteinExistence type="predicted"/>
<protein>
    <submittedName>
        <fullName evidence="1">Dynein axonemal assembly factor 9</fullName>
    </submittedName>
</protein>
<accession>A0AC11ET91</accession>
<organism evidence="1">
    <name type="scientific">Ovis aries</name>
    <name type="common">Sheep</name>
    <dbReference type="NCBI Taxonomy" id="9940"/>
    <lineage>
        <taxon>Eukaryota</taxon>
        <taxon>Metazoa</taxon>
        <taxon>Chordata</taxon>
        <taxon>Craniata</taxon>
        <taxon>Vertebrata</taxon>
        <taxon>Euteleostomi</taxon>
        <taxon>Mammalia</taxon>
        <taxon>Eutheria</taxon>
        <taxon>Laurasiatheria</taxon>
        <taxon>Artiodactyla</taxon>
        <taxon>Ruminantia</taxon>
        <taxon>Pecora</taxon>
        <taxon>Bovidae</taxon>
        <taxon>Caprinae</taxon>
        <taxon>Ovis</taxon>
    </lineage>
</organism>
<evidence type="ECO:0000313" key="1">
    <source>
        <dbReference type="Ensembl" id="ENSOARP00020062849.1"/>
    </source>
</evidence>
<reference evidence="1" key="3">
    <citation type="submission" date="2025-09" db="UniProtKB">
        <authorList>
            <consortium name="Ensembl"/>
        </authorList>
    </citation>
    <scope>IDENTIFICATION</scope>
</reference>
<reference evidence="1" key="2">
    <citation type="submission" date="2025-08" db="UniProtKB">
        <authorList>
            <consortium name="Ensembl"/>
        </authorList>
    </citation>
    <scope>IDENTIFICATION</scope>
</reference>
<gene>
    <name evidence="1" type="primary">DNAAF9</name>
</gene>